<feature type="domain" description="PAC" evidence="5">
    <location>
        <begin position="575"/>
        <end position="630"/>
    </location>
</feature>
<dbReference type="InterPro" id="IPR036097">
    <property type="entry name" value="HisK_dim/P_sf"/>
</dbReference>
<evidence type="ECO:0000313" key="7">
    <source>
        <dbReference type="Proteomes" id="UP000298337"/>
    </source>
</evidence>
<feature type="domain" description="PAC" evidence="5">
    <location>
        <begin position="848"/>
        <end position="901"/>
    </location>
</feature>
<name>A0A4Z0NZF0_9BACT</name>
<gene>
    <name evidence="6" type="ORF">EU556_25915</name>
</gene>
<dbReference type="NCBIfam" id="TIGR00229">
    <property type="entry name" value="sensory_box"/>
    <property type="match status" value="2"/>
</dbReference>
<dbReference type="Gene3D" id="1.10.287.130">
    <property type="match status" value="1"/>
</dbReference>
<dbReference type="InterPro" id="IPR003661">
    <property type="entry name" value="HisK_dim/P_dom"/>
</dbReference>
<comment type="catalytic activity">
    <reaction evidence="1">
        <text>ATP + protein L-histidine = ADP + protein N-phospho-L-histidine.</text>
        <dbReference type="EC" id="2.7.13.3"/>
    </reaction>
</comment>
<comment type="caution">
    <text evidence="6">The sequence shown here is derived from an EMBL/GenBank/DDBJ whole genome shotgun (WGS) entry which is preliminary data.</text>
</comment>
<dbReference type="Pfam" id="PF08448">
    <property type="entry name" value="PAS_4"/>
    <property type="match status" value="5"/>
</dbReference>
<dbReference type="SMART" id="SM00091">
    <property type="entry name" value="PAS"/>
    <property type="match status" value="6"/>
</dbReference>
<keyword evidence="3" id="KW-0175">Coiled coil</keyword>
<dbReference type="InterPro" id="IPR052155">
    <property type="entry name" value="Biofilm_reg_signaling"/>
</dbReference>
<dbReference type="InterPro" id="IPR035965">
    <property type="entry name" value="PAS-like_dom_sf"/>
</dbReference>
<dbReference type="EMBL" id="SRLA01000009">
    <property type="protein sequence ID" value="TGE03355.1"/>
    <property type="molecule type" value="Genomic_DNA"/>
</dbReference>
<dbReference type="SMART" id="SM00388">
    <property type="entry name" value="HisKA"/>
    <property type="match status" value="1"/>
</dbReference>
<accession>A0A4Z0NZF0</accession>
<dbReference type="Pfam" id="PF00512">
    <property type="entry name" value="HisKA"/>
    <property type="match status" value="1"/>
</dbReference>
<proteinExistence type="predicted"/>
<feature type="non-terminal residue" evidence="6">
    <location>
        <position position="1002"/>
    </location>
</feature>
<dbReference type="Gene3D" id="3.30.450.20">
    <property type="entry name" value="PAS domain"/>
    <property type="match status" value="5"/>
</dbReference>
<dbReference type="PROSITE" id="PS50113">
    <property type="entry name" value="PAC"/>
    <property type="match status" value="2"/>
</dbReference>
<keyword evidence="7" id="KW-1185">Reference proteome</keyword>
<dbReference type="PANTHER" id="PTHR44757:SF2">
    <property type="entry name" value="BIOFILM ARCHITECTURE MAINTENANCE PROTEIN MBAA"/>
    <property type="match status" value="1"/>
</dbReference>
<evidence type="ECO:0000256" key="3">
    <source>
        <dbReference type="SAM" id="Coils"/>
    </source>
</evidence>
<evidence type="ECO:0000313" key="6">
    <source>
        <dbReference type="EMBL" id="TGE03355.1"/>
    </source>
</evidence>
<dbReference type="AlphaFoldDB" id="A0A4Z0NZF0"/>
<dbReference type="InterPro" id="IPR013656">
    <property type="entry name" value="PAS_4"/>
</dbReference>
<organism evidence="6 7">
    <name type="scientific">Hymenobacter fodinae</name>
    <dbReference type="NCBI Taxonomy" id="2510796"/>
    <lineage>
        <taxon>Bacteria</taxon>
        <taxon>Pseudomonadati</taxon>
        <taxon>Bacteroidota</taxon>
        <taxon>Cytophagia</taxon>
        <taxon>Cytophagales</taxon>
        <taxon>Hymenobacteraceae</taxon>
        <taxon>Hymenobacter</taxon>
    </lineage>
</organism>
<dbReference type="EC" id="2.7.13.3" evidence="2"/>
<evidence type="ECO:0000259" key="5">
    <source>
        <dbReference type="PROSITE" id="PS50113"/>
    </source>
</evidence>
<dbReference type="CDD" id="cd00082">
    <property type="entry name" value="HisKA"/>
    <property type="match status" value="1"/>
</dbReference>
<dbReference type="PANTHER" id="PTHR44757">
    <property type="entry name" value="DIGUANYLATE CYCLASE DGCP"/>
    <property type="match status" value="1"/>
</dbReference>
<sequence>MSYLFPATADELLALLRDVLATSLTPMYLGRPVHSAEGVITDFTLAYLNPAGQALLGLPERPDRTLGACFPATDHPGLLAFYRQVFTTGEPGRYSVDSLAQGQAQQDTVAARRSGEWLVGSLLTGLAPDLKGGPPSRPASDAAGRVDAEQPPSQLCHRLGQEPARHDELAAAERERNVLQAVLTQAPVAIGVFQGADLTVAAANDQLCRMWGYAPEHVLGRPLLEGVPELREQGFDTLLTEVARTRVPFVGTEVAAALRQPAGDVATHYFNFVYQPLYDAAGQLLGVLDIAIDVTAQVVARQQVQHLNERLVDANQALHAANDALQATNQELLRAQLQLQQLTQDLETRVQERTRAATLAQAAAEHQRAQLNTLFMQAPAAICVLHGPEWVYELVNPGYQQAFPGRLLLGKPLLEALPELRDSPIPGILREVMATGQAFHAEEMPVPLAREAAAPVEMLHWTFTYQPRRDAFGQVDGVLVFAYDVTESVRARQAQRAQQAELERLFAQAPVGIAILRGPALVVELANEAVQAIWGRTAAQVVGRPYFEALPETAGQGFEAILAGVLATGEPFFVTEAPVRLPARGDKPPGPAYVNFGFHPLRNEQGEVTGLLALGVEVTEQVLARQQAEALQAERLHLAQAQARQRQNLYQVFEQAPVAIILLREPDHRVEYFNPAYRTLFPHPPAVGTTIAQSQPAAVELGLVALLDGVYQTGEAHVGVELSLAPFNSGPERYINFTYQAYREQERIVGVSVFVYDVTEQVVARQLREAQQRQLHAVFTQAPVAICVFQGPAYVLDVVNPLMGEMLGHAPAELLGQAFFAALPELADQGFPELLDAVRTTGEAYRAQAQAIHLARHAAGEVGYFDFVYEPLRDAQGLVAGIVCVATEVTAQVRARQREQAVNDELTATNEALHTSNAELTRVNKDLDTFIYTASHDLKGPITNIEGLLTALREELVLPPATADTATVLHLMDDSVQRFQHTLKHLTDVTRLHAPAQLPVTA</sequence>
<dbReference type="InterPro" id="IPR000014">
    <property type="entry name" value="PAS"/>
</dbReference>
<dbReference type="SUPFAM" id="SSF47384">
    <property type="entry name" value="Homodimeric domain of signal transducing histidine kinase"/>
    <property type="match status" value="1"/>
</dbReference>
<dbReference type="RefSeq" id="WP_135437119.1">
    <property type="nucleotide sequence ID" value="NZ_SRLA01000009.1"/>
</dbReference>
<reference evidence="6 7" key="1">
    <citation type="submission" date="2019-04" db="EMBL/GenBank/DDBJ databases">
        <authorList>
            <person name="Feng G."/>
            <person name="Zhang J."/>
            <person name="Zhu H."/>
        </authorList>
    </citation>
    <scope>NUCLEOTIDE SEQUENCE [LARGE SCALE GENOMIC DNA]</scope>
    <source>
        <strain evidence="6 7">92R-1</strain>
    </source>
</reference>
<dbReference type="CDD" id="cd00130">
    <property type="entry name" value="PAS"/>
    <property type="match status" value="3"/>
</dbReference>
<dbReference type="SUPFAM" id="SSF55785">
    <property type="entry name" value="PYP-like sensor domain (PAS domain)"/>
    <property type="match status" value="5"/>
</dbReference>
<dbReference type="InterPro" id="IPR000700">
    <property type="entry name" value="PAS-assoc_C"/>
</dbReference>
<protein>
    <recommendedName>
        <fullName evidence="2">histidine kinase</fullName>
        <ecNumber evidence="2">2.7.13.3</ecNumber>
    </recommendedName>
</protein>
<feature type="coiled-coil region" evidence="3">
    <location>
        <begin position="304"/>
        <end position="352"/>
    </location>
</feature>
<dbReference type="Proteomes" id="UP000298337">
    <property type="component" value="Unassembled WGS sequence"/>
</dbReference>
<feature type="region of interest" description="Disordered" evidence="4">
    <location>
        <begin position="128"/>
        <end position="151"/>
    </location>
</feature>
<evidence type="ECO:0000256" key="2">
    <source>
        <dbReference type="ARBA" id="ARBA00012438"/>
    </source>
</evidence>
<dbReference type="OrthoDB" id="9766459at2"/>
<dbReference type="GO" id="GO:0000155">
    <property type="term" value="F:phosphorelay sensor kinase activity"/>
    <property type="evidence" value="ECO:0007669"/>
    <property type="project" value="InterPro"/>
</dbReference>
<evidence type="ECO:0000256" key="1">
    <source>
        <dbReference type="ARBA" id="ARBA00000085"/>
    </source>
</evidence>
<evidence type="ECO:0000256" key="4">
    <source>
        <dbReference type="SAM" id="MobiDB-lite"/>
    </source>
</evidence>